<proteinExistence type="predicted"/>
<dbReference type="EMBL" id="BGZK01002304">
    <property type="protein sequence ID" value="GBP92742.1"/>
    <property type="molecule type" value="Genomic_DNA"/>
</dbReference>
<dbReference type="GO" id="GO:0003676">
    <property type="term" value="F:nucleic acid binding"/>
    <property type="evidence" value="ECO:0007669"/>
    <property type="project" value="InterPro"/>
</dbReference>
<dbReference type="OrthoDB" id="8194935at2759"/>
<reference evidence="1 2" key="1">
    <citation type="journal article" date="2019" name="Commun. Biol.">
        <title>The bagworm genome reveals a unique fibroin gene that provides high tensile strength.</title>
        <authorList>
            <person name="Kono N."/>
            <person name="Nakamura H."/>
            <person name="Ohtoshi R."/>
            <person name="Tomita M."/>
            <person name="Numata K."/>
            <person name="Arakawa K."/>
        </authorList>
    </citation>
    <scope>NUCLEOTIDE SEQUENCE [LARGE SCALE GENOMIC DNA]</scope>
</reference>
<dbReference type="InterPro" id="IPR036397">
    <property type="entry name" value="RNaseH_sf"/>
</dbReference>
<protein>
    <submittedName>
        <fullName evidence="1">Uncharacterized protein</fullName>
    </submittedName>
</protein>
<sequence length="144" mass="16080">MKGKVVQPLMGHLPQQRLLPGQPVESVDNGTFFVGGNKEISKFVRNNCNSLAENATSEGIAFYLIPAWESHYGGLWEAGVKSVKHHLHRLLDDLTSLTPGHFLIGRPLTALPVPSYNSNESHLTRYQRIEQLRQHFGLDGVKNI</sequence>
<dbReference type="Gene3D" id="3.30.420.10">
    <property type="entry name" value="Ribonuclease H-like superfamily/Ribonuclease H"/>
    <property type="match status" value="1"/>
</dbReference>
<dbReference type="Proteomes" id="UP000299102">
    <property type="component" value="Unassembled WGS sequence"/>
</dbReference>
<evidence type="ECO:0000313" key="1">
    <source>
        <dbReference type="EMBL" id="GBP92742.1"/>
    </source>
</evidence>
<accession>A0A4C1ZZ21</accession>
<dbReference type="AlphaFoldDB" id="A0A4C1ZZ21"/>
<comment type="caution">
    <text evidence="1">The sequence shown here is derived from an EMBL/GenBank/DDBJ whole genome shotgun (WGS) entry which is preliminary data.</text>
</comment>
<keyword evidence="2" id="KW-1185">Reference proteome</keyword>
<evidence type="ECO:0000313" key="2">
    <source>
        <dbReference type="Proteomes" id="UP000299102"/>
    </source>
</evidence>
<organism evidence="1 2">
    <name type="scientific">Eumeta variegata</name>
    <name type="common">Bagworm moth</name>
    <name type="synonym">Eumeta japonica</name>
    <dbReference type="NCBI Taxonomy" id="151549"/>
    <lineage>
        <taxon>Eukaryota</taxon>
        <taxon>Metazoa</taxon>
        <taxon>Ecdysozoa</taxon>
        <taxon>Arthropoda</taxon>
        <taxon>Hexapoda</taxon>
        <taxon>Insecta</taxon>
        <taxon>Pterygota</taxon>
        <taxon>Neoptera</taxon>
        <taxon>Endopterygota</taxon>
        <taxon>Lepidoptera</taxon>
        <taxon>Glossata</taxon>
        <taxon>Ditrysia</taxon>
        <taxon>Tineoidea</taxon>
        <taxon>Psychidae</taxon>
        <taxon>Oiketicinae</taxon>
        <taxon>Eumeta</taxon>
    </lineage>
</organism>
<gene>
    <name evidence="1" type="ORF">EVAR_100499_1</name>
</gene>
<name>A0A4C1ZZ21_EUMVA</name>